<name>A0A8S5V2X4_9CAUD</name>
<accession>A0A8S5V2X4</accession>
<proteinExistence type="predicted"/>
<feature type="transmembrane region" description="Helical" evidence="1">
    <location>
        <begin position="6"/>
        <end position="30"/>
    </location>
</feature>
<keyword evidence="1" id="KW-0472">Membrane</keyword>
<evidence type="ECO:0000256" key="1">
    <source>
        <dbReference type="SAM" id="Phobius"/>
    </source>
</evidence>
<sequence length="31" mass="3271">MGVSQIFLLPSNVVGVGQVVWPVLFGGCFYG</sequence>
<organism evidence="2">
    <name type="scientific">Siphoviridae sp. ct6YY1</name>
    <dbReference type="NCBI Taxonomy" id="2825343"/>
    <lineage>
        <taxon>Viruses</taxon>
        <taxon>Duplodnaviria</taxon>
        <taxon>Heunggongvirae</taxon>
        <taxon>Uroviricota</taxon>
        <taxon>Caudoviricetes</taxon>
    </lineage>
</organism>
<evidence type="ECO:0000313" key="2">
    <source>
        <dbReference type="EMBL" id="DAG01104.1"/>
    </source>
</evidence>
<keyword evidence="1" id="KW-1133">Transmembrane helix</keyword>
<keyword evidence="1" id="KW-0812">Transmembrane</keyword>
<protein>
    <submittedName>
        <fullName evidence="2">Uncharacterized protein</fullName>
    </submittedName>
</protein>
<dbReference type="EMBL" id="BK016186">
    <property type="protein sequence ID" value="DAG01104.1"/>
    <property type="molecule type" value="Genomic_DNA"/>
</dbReference>
<reference evidence="2" key="1">
    <citation type="journal article" date="2021" name="Proc. Natl. Acad. Sci. U.S.A.">
        <title>A Catalog of Tens of Thousands of Viruses from Human Metagenomes Reveals Hidden Associations with Chronic Diseases.</title>
        <authorList>
            <person name="Tisza M.J."/>
            <person name="Buck C.B."/>
        </authorList>
    </citation>
    <scope>NUCLEOTIDE SEQUENCE</scope>
    <source>
        <strain evidence="2">Ct6YY1</strain>
    </source>
</reference>